<evidence type="ECO:0000256" key="1">
    <source>
        <dbReference type="SAM" id="Phobius"/>
    </source>
</evidence>
<gene>
    <name evidence="2" type="ORF">V6257_13795</name>
</gene>
<organism evidence="2 3">
    <name type="scientific">Pseudoalteromonas issachenkonii</name>
    <dbReference type="NCBI Taxonomy" id="152297"/>
    <lineage>
        <taxon>Bacteria</taxon>
        <taxon>Pseudomonadati</taxon>
        <taxon>Pseudomonadota</taxon>
        <taxon>Gammaproteobacteria</taxon>
        <taxon>Alteromonadales</taxon>
        <taxon>Pseudoalteromonadaceae</taxon>
        <taxon>Pseudoalteromonas</taxon>
    </lineage>
</organism>
<protein>
    <recommendedName>
        <fullName evidence="4">DUF304 domain-containing protein</fullName>
    </recommendedName>
</protein>
<keyword evidence="1" id="KW-0472">Membrane</keyword>
<evidence type="ECO:0000313" key="2">
    <source>
        <dbReference type="EMBL" id="MEL0656100.1"/>
    </source>
</evidence>
<evidence type="ECO:0008006" key="4">
    <source>
        <dbReference type="Google" id="ProtNLM"/>
    </source>
</evidence>
<comment type="caution">
    <text evidence="2">The sequence shown here is derived from an EMBL/GenBank/DDBJ whole genome shotgun (WGS) entry which is preliminary data.</text>
</comment>
<sequence length="144" mass="16839">MKSIKLAPNWCLQFTKCVLAFSLIFLIHIIFSVNLKVVFFTAMPALLIIIAFNILHLRFLHCYKAGICYTRLCTERYINNSEEITFVSFSSFFLFTIFKVELENGKTFHFYNWQLDDEMQSAISKMYCNKLANKIENISDKCSA</sequence>
<keyword evidence="1" id="KW-0812">Transmembrane</keyword>
<feature type="transmembrane region" description="Helical" evidence="1">
    <location>
        <begin position="12"/>
        <end position="31"/>
    </location>
</feature>
<reference evidence="2 3" key="1">
    <citation type="submission" date="2024-02" db="EMBL/GenBank/DDBJ databases">
        <title>Bacteria isolated from the canopy kelp, Nereocystis luetkeana.</title>
        <authorList>
            <person name="Pfister C.A."/>
            <person name="Younker I.T."/>
            <person name="Light S.H."/>
        </authorList>
    </citation>
    <scope>NUCLEOTIDE SEQUENCE [LARGE SCALE GENOMIC DNA]</scope>
    <source>
        <strain evidence="2 3">TI.1.03</strain>
    </source>
</reference>
<name>A0ABU9H2J5_9GAMM</name>
<feature type="transmembrane region" description="Helical" evidence="1">
    <location>
        <begin position="37"/>
        <end position="55"/>
    </location>
</feature>
<keyword evidence="1" id="KW-1133">Transmembrane helix</keyword>
<dbReference type="EMBL" id="JBAKAW010000012">
    <property type="protein sequence ID" value="MEL0656100.1"/>
    <property type="molecule type" value="Genomic_DNA"/>
</dbReference>
<evidence type="ECO:0000313" key="3">
    <source>
        <dbReference type="Proteomes" id="UP001371391"/>
    </source>
</evidence>
<dbReference type="Proteomes" id="UP001371391">
    <property type="component" value="Unassembled WGS sequence"/>
</dbReference>
<dbReference type="RefSeq" id="WP_341603175.1">
    <property type="nucleotide sequence ID" value="NZ_JBAKAW010000012.1"/>
</dbReference>
<proteinExistence type="predicted"/>
<accession>A0ABU9H2J5</accession>
<keyword evidence="3" id="KW-1185">Reference proteome</keyword>